<dbReference type="Gene3D" id="1.10.10.10">
    <property type="entry name" value="Winged helix-like DNA-binding domain superfamily/Winged helix DNA-binding domain"/>
    <property type="match status" value="1"/>
</dbReference>
<dbReference type="PROSITE" id="PS50921">
    <property type="entry name" value="ANTAR"/>
    <property type="match status" value="1"/>
</dbReference>
<dbReference type="Pfam" id="PF03861">
    <property type="entry name" value="ANTAR"/>
    <property type="match status" value="1"/>
</dbReference>
<evidence type="ECO:0000259" key="1">
    <source>
        <dbReference type="PROSITE" id="PS50921"/>
    </source>
</evidence>
<sequence length="65" mass="7544">VKTKVIQEELESRKIVEKAKGILMSQQGLSEEEAFKRIQRHSMDNRRSMREIAEAIILTSQMKGK</sequence>
<name>A0A2J0LHC5_9BACT</name>
<dbReference type="InterPro" id="IPR005561">
    <property type="entry name" value="ANTAR"/>
</dbReference>
<feature type="domain" description="ANTAR" evidence="1">
    <location>
        <begin position="1"/>
        <end position="57"/>
    </location>
</feature>
<dbReference type="EMBL" id="PFGP01000053">
    <property type="protein sequence ID" value="PIW66599.1"/>
    <property type="molecule type" value="Genomic_DNA"/>
</dbReference>
<dbReference type="Proteomes" id="UP000231267">
    <property type="component" value="Unassembled WGS sequence"/>
</dbReference>
<dbReference type="InterPro" id="IPR036388">
    <property type="entry name" value="WH-like_DNA-bd_sf"/>
</dbReference>
<dbReference type="AlphaFoldDB" id="A0A2J0LHC5"/>
<organism evidence="2 3">
    <name type="scientific">Candidatus Taenaricola geysiri</name>
    <dbReference type="NCBI Taxonomy" id="1974752"/>
    <lineage>
        <taxon>Bacteria</taxon>
        <taxon>Pseudomonadati</taxon>
        <taxon>Candidatus Omnitrophota</taxon>
        <taxon>Candidatus Taenaricola</taxon>
    </lineage>
</organism>
<proteinExistence type="predicted"/>
<dbReference type="SUPFAM" id="SSF52172">
    <property type="entry name" value="CheY-like"/>
    <property type="match status" value="1"/>
</dbReference>
<feature type="non-terminal residue" evidence="2">
    <location>
        <position position="1"/>
    </location>
</feature>
<evidence type="ECO:0000313" key="3">
    <source>
        <dbReference type="Proteomes" id="UP000231267"/>
    </source>
</evidence>
<accession>A0A2J0LHC5</accession>
<dbReference type="InterPro" id="IPR011006">
    <property type="entry name" value="CheY-like_superfamily"/>
</dbReference>
<evidence type="ECO:0000313" key="2">
    <source>
        <dbReference type="EMBL" id="PIW66599.1"/>
    </source>
</evidence>
<protein>
    <submittedName>
        <fullName evidence="2">Response regulator</fullName>
    </submittedName>
</protein>
<dbReference type="GO" id="GO:0003723">
    <property type="term" value="F:RNA binding"/>
    <property type="evidence" value="ECO:0007669"/>
    <property type="project" value="InterPro"/>
</dbReference>
<comment type="caution">
    <text evidence="2">The sequence shown here is derived from an EMBL/GenBank/DDBJ whole genome shotgun (WGS) entry which is preliminary data.</text>
</comment>
<reference evidence="2 3" key="1">
    <citation type="submission" date="2017-09" db="EMBL/GenBank/DDBJ databases">
        <title>Depth-based differentiation of microbial function through sediment-hosted aquifers and enrichment of novel symbionts in the deep terrestrial subsurface.</title>
        <authorList>
            <person name="Probst A.J."/>
            <person name="Ladd B."/>
            <person name="Jarett J.K."/>
            <person name="Geller-Mcgrath D.E."/>
            <person name="Sieber C.M."/>
            <person name="Emerson J.B."/>
            <person name="Anantharaman K."/>
            <person name="Thomas B.C."/>
            <person name="Malmstrom R."/>
            <person name="Stieglmeier M."/>
            <person name="Klingl A."/>
            <person name="Woyke T."/>
            <person name="Ryan C.M."/>
            <person name="Banfield J.F."/>
        </authorList>
    </citation>
    <scope>NUCLEOTIDE SEQUENCE [LARGE SCALE GENOMIC DNA]</scope>
    <source>
        <strain evidence="2">CG12_big_fil_rev_8_21_14_0_65_43_15</strain>
    </source>
</reference>
<gene>
    <name evidence="2" type="ORF">COW11_02450</name>
</gene>
<dbReference type="SMART" id="SM01012">
    <property type="entry name" value="ANTAR"/>
    <property type="match status" value="1"/>
</dbReference>